<keyword evidence="4" id="KW-1185">Reference proteome</keyword>
<dbReference type="PANTHER" id="PTHR32256">
    <property type="match status" value="1"/>
</dbReference>
<dbReference type="EMBL" id="VLKH01000001">
    <property type="protein sequence ID" value="TWH83784.1"/>
    <property type="molecule type" value="Genomic_DNA"/>
</dbReference>
<comment type="caution">
    <text evidence="3">The sequence shown here is derived from an EMBL/GenBank/DDBJ whole genome shotgun (WGS) entry which is preliminary data.</text>
</comment>
<protein>
    <submittedName>
        <fullName evidence="3">Uncharacterized protein DUF5050</fullName>
    </submittedName>
</protein>
<keyword evidence="1" id="KW-0472">Membrane</keyword>
<dbReference type="Pfam" id="PF16472">
    <property type="entry name" value="DUF5050"/>
    <property type="match status" value="1"/>
</dbReference>
<dbReference type="SUPFAM" id="SSF63825">
    <property type="entry name" value="YWTD domain"/>
    <property type="match status" value="1"/>
</dbReference>
<gene>
    <name evidence="3" type="ORF">LY60_00396</name>
</gene>
<evidence type="ECO:0000313" key="4">
    <source>
        <dbReference type="Proteomes" id="UP000315343"/>
    </source>
</evidence>
<name>A0A562JLT3_9FIRM</name>
<dbReference type="InterPro" id="IPR032485">
    <property type="entry name" value="LRP1-like_beta_prop"/>
</dbReference>
<keyword evidence="1" id="KW-0812">Transmembrane</keyword>
<reference evidence="3 4" key="1">
    <citation type="submission" date="2019-07" db="EMBL/GenBank/DDBJ databases">
        <title>Genomic Encyclopedia of Type Strains, Phase I: the one thousand microbial genomes (KMG-I) project.</title>
        <authorList>
            <person name="Kyrpides N."/>
        </authorList>
    </citation>
    <scope>NUCLEOTIDE SEQUENCE [LARGE SCALE GENOMIC DNA]</scope>
    <source>
        <strain evidence="3 4">DSM 13558</strain>
    </source>
</reference>
<sequence length="493" mass="57253">MNEKIFIIIAAISVYIIVTIVADFKIKSFISEIYYNIFIVGVYFFIIVDIGDSDGLIPQIFDAFVFLLIPVSIVGTYTVLKKKRIYYFKAIDKKFIKENNEAILQIIEDYENNLNIDNESSITLDNTRIIFHKLNQSQIEGCLQLIGNYINDNREKLTAKGYLIYYAKTVGIPAIITLAAIVVVIKFMNYRPPIEVSEKINIKNEYLVGNTESNINNYGMVAEAVDFIYYAREGKIYRTDINLENDMVIFDELENLGKDTINVVEDWIFFRQGKEINRIKTDGTNNEILFIGYSLQMQVVGNWIYFISIEDDSKICRIDVNGQNKQLLSDKDIEDMAVYKGKIYYSYNTKEDGFLEVMNTDGTDKQFLSNIRTRNMIVDEEYIYYLADVEEILYRMSLKNKSRERLSNKQILKFIKDDNHIFYTLKNVDNEDWRFKGLYKMNVDGSNVTALDSEIYLDEVGMAVTKDYVFFVSTNGKNHPALKIINKDGVRLK</sequence>
<dbReference type="InterPro" id="IPR053369">
    <property type="entry name" value="SrfA-induced_signal"/>
</dbReference>
<feature type="transmembrane region" description="Helical" evidence="1">
    <location>
        <begin position="33"/>
        <end position="50"/>
    </location>
</feature>
<evidence type="ECO:0000313" key="3">
    <source>
        <dbReference type="EMBL" id="TWH83784.1"/>
    </source>
</evidence>
<proteinExistence type="predicted"/>
<feature type="transmembrane region" description="Helical" evidence="1">
    <location>
        <begin position="163"/>
        <end position="185"/>
    </location>
</feature>
<accession>A0A562JLT3</accession>
<dbReference type="OrthoDB" id="1676127at2"/>
<dbReference type="PANTHER" id="PTHR32256:SF17">
    <property type="entry name" value="EGF-LIKE DOMAIN-CONTAINING PROTEIN"/>
    <property type="match status" value="1"/>
</dbReference>
<dbReference type="AlphaFoldDB" id="A0A562JLT3"/>
<feature type="transmembrane region" description="Helical" evidence="1">
    <location>
        <begin position="56"/>
        <end position="80"/>
    </location>
</feature>
<feature type="transmembrane region" description="Helical" evidence="1">
    <location>
        <begin position="6"/>
        <end position="26"/>
    </location>
</feature>
<dbReference type="Gene3D" id="2.120.10.30">
    <property type="entry name" value="TolB, C-terminal domain"/>
    <property type="match status" value="1"/>
</dbReference>
<dbReference type="RefSeq" id="WP_145079238.1">
    <property type="nucleotide sequence ID" value="NZ_VLKH01000001.1"/>
</dbReference>
<dbReference type="InterPro" id="IPR011042">
    <property type="entry name" value="6-blade_b-propeller_TolB-like"/>
</dbReference>
<feature type="domain" description="Prolow-density lipoprotein receptor-related protein 1-like beta-propeller" evidence="2">
    <location>
        <begin position="210"/>
        <end position="478"/>
    </location>
</feature>
<organism evidence="3 4">
    <name type="scientific">Sedimentibacter saalensis</name>
    <dbReference type="NCBI Taxonomy" id="130788"/>
    <lineage>
        <taxon>Bacteria</taxon>
        <taxon>Bacillati</taxon>
        <taxon>Bacillota</taxon>
        <taxon>Tissierellia</taxon>
        <taxon>Sedimentibacter</taxon>
    </lineage>
</organism>
<dbReference type="Proteomes" id="UP000315343">
    <property type="component" value="Unassembled WGS sequence"/>
</dbReference>
<evidence type="ECO:0000256" key="1">
    <source>
        <dbReference type="SAM" id="Phobius"/>
    </source>
</evidence>
<evidence type="ECO:0000259" key="2">
    <source>
        <dbReference type="Pfam" id="PF16472"/>
    </source>
</evidence>
<keyword evidence="1" id="KW-1133">Transmembrane helix</keyword>